<gene>
    <name evidence="2" type="ORF">GCE9029_04469</name>
</gene>
<dbReference type="EMBL" id="FIZX01000005">
    <property type="protein sequence ID" value="CZF84543.1"/>
    <property type="molecule type" value="Genomic_DNA"/>
</dbReference>
<reference evidence="3" key="1">
    <citation type="submission" date="2016-02" db="EMBL/GenBank/DDBJ databases">
        <authorList>
            <person name="Rodrigo-Torres Lidia"/>
            <person name="Arahal R.David."/>
        </authorList>
    </citation>
    <scope>NUCLEOTIDE SEQUENCE [LARGE SCALE GENOMIC DNA]</scope>
    <source>
        <strain evidence="3">CECT 9029</strain>
    </source>
</reference>
<dbReference type="STRING" id="1796497.GCE9029_04469"/>
<organism evidence="2 3">
    <name type="scientific">Grimontia celer</name>
    <dbReference type="NCBI Taxonomy" id="1796497"/>
    <lineage>
        <taxon>Bacteria</taxon>
        <taxon>Pseudomonadati</taxon>
        <taxon>Pseudomonadota</taxon>
        <taxon>Gammaproteobacteria</taxon>
        <taxon>Vibrionales</taxon>
        <taxon>Vibrionaceae</taxon>
        <taxon>Grimontia</taxon>
    </lineage>
</organism>
<evidence type="ECO:0000256" key="1">
    <source>
        <dbReference type="SAM" id="Phobius"/>
    </source>
</evidence>
<feature type="transmembrane region" description="Helical" evidence="1">
    <location>
        <begin position="23"/>
        <end position="40"/>
    </location>
</feature>
<protein>
    <recommendedName>
        <fullName evidence="4">DUF3624 domain-containing protein</fullName>
    </recommendedName>
</protein>
<feature type="transmembrane region" description="Helical" evidence="1">
    <location>
        <begin position="52"/>
        <end position="74"/>
    </location>
</feature>
<keyword evidence="1" id="KW-0812">Transmembrane</keyword>
<proteinExistence type="predicted"/>
<dbReference type="Pfam" id="PF12292">
    <property type="entry name" value="DUF3624"/>
    <property type="match status" value="1"/>
</dbReference>
<name>A0A128FCK9_9GAMM</name>
<evidence type="ECO:0008006" key="4">
    <source>
        <dbReference type="Google" id="ProtNLM"/>
    </source>
</evidence>
<dbReference type="AlphaFoldDB" id="A0A128FCK9"/>
<dbReference type="RefSeq" id="WP_062667002.1">
    <property type="nucleotide sequence ID" value="NZ_FIZX01000005.1"/>
</dbReference>
<accession>A0A128FCK9</accession>
<dbReference type="InterPro" id="IPR022072">
    <property type="entry name" value="DUF3624"/>
</dbReference>
<evidence type="ECO:0000313" key="2">
    <source>
        <dbReference type="EMBL" id="CZF84543.1"/>
    </source>
</evidence>
<keyword evidence="1" id="KW-1133">Transmembrane helix</keyword>
<keyword evidence="1" id="KW-0472">Membrane</keyword>
<dbReference type="OrthoDB" id="5589052at2"/>
<evidence type="ECO:0000313" key="3">
    <source>
        <dbReference type="Proteomes" id="UP000071641"/>
    </source>
</evidence>
<keyword evidence="3" id="KW-1185">Reference proteome</keyword>
<sequence length="83" mass="9364">MSCRFCKDASLTIRAKLGRCKRCMFQLAVMNMVLWPIWFIGFSDTPKSIESITLLFGAGASAILLSLHLILMPFRMNAPEPKK</sequence>
<dbReference type="Proteomes" id="UP000071641">
    <property type="component" value="Unassembled WGS sequence"/>
</dbReference>